<evidence type="ECO:0000313" key="2">
    <source>
        <dbReference type="EMBL" id="MBW4565291.1"/>
    </source>
</evidence>
<feature type="region of interest" description="Disordered" evidence="1">
    <location>
        <begin position="1"/>
        <end position="53"/>
    </location>
</feature>
<comment type="caution">
    <text evidence="2">The sequence shown here is derived from an EMBL/GenBank/DDBJ whole genome shotgun (WGS) entry which is preliminary data.</text>
</comment>
<organism evidence="2 3">
    <name type="scientific">Mojavia pulchra JT2-VF2</name>
    <dbReference type="NCBI Taxonomy" id="287848"/>
    <lineage>
        <taxon>Bacteria</taxon>
        <taxon>Bacillati</taxon>
        <taxon>Cyanobacteriota</taxon>
        <taxon>Cyanophyceae</taxon>
        <taxon>Nostocales</taxon>
        <taxon>Nostocaceae</taxon>
    </lineage>
</organism>
<accession>A0A951UJP5</accession>
<proteinExistence type="predicted"/>
<evidence type="ECO:0000313" key="3">
    <source>
        <dbReference type="Proteomes" id="UP000715781"/>
    </source>
</evidence>
<sequence length="79" mass="8718">MTADQSQPLIDFSNAKEPPRSLNLDQQEAPPIEPEEVSGQIKQDPLPDDFNRQPETVGERQMIVANIPGAPTNLNDAHD</sequence>
<reference evidence="2" key="2">
    <citation type="journal article" date="2022" name="Microbiol. Resour. Announc.">
        <title>Metagenome Sequencing to Explore Phylogenomics of Terrestrial Cyanobacteria.</title>
        <authorList>
            <person name="Ward R.D."/>
            <person name="Stajich J.E."/>
            <person name="Johansen J.R."/>
            <person name="Huntemann M."/>
            <person name="Clum A."/>
            <person name="Foster B."/>
            <person name="Foster B."/>
            <person name="Roux S."/>
            <person name="Palaniappan K."/>
            <person name="Varghese N."/>
            <person name="Mukherjee S."/>
            <person name="Reddy T.B.K."/>
            <person name="Daum C."/>
            <person name="Copeland A."/>
            <person name="Chen I.A."/>
            <person name="Ivanova N.N."/>
            <person name="Kyrpides N.C."/>
            <person name="Shapiro N."/>
            <person name="Eloe-Fadrosh E.A."/>
            <person name="Pietrasiak N."/>
        </authorList>
    </citation>
    <scope>NUCLEOTIDE SEQUENCE</scope>
    <source>
        <strain evidence="2">JT2-VF2</strain>
    </source>
</reference>
<dbReference type="Proteomes" id="UP000715781">
    <property type="component" value="Unassembled WGS sequence"/>
</dbReference>
<gene>
    <name evidence="2" type="ORF">KME32_30235</name>
</gene>
<dbReference type="EMBL" id="JAHHHN010000034">
    <property type="protein sequence ID" value="MBW4565291.1"/>
    <property type="molecule type" value="Genomic_DNA"/>
</dbReference>
<evidence type="ECO:0000256" key="1">
    <source>
        <dbReference type="SAM" id="MobiDB-lite"/>
    </source>
</evidence>
<reference evidence="2" key="1">
    <citation type="submission" date="2021-05" db="EMBL/GenBank/DDBJ databases">
        <authorList>
            <person name="Pietrasiak N."/>
            <person name="Ward R."/>
            <person name="Stajich J.E."/>
            <person name="Kurbessoian T."/>
        </authorList>
    </citation>
    <scope>NUCLEOTIDE SEQUENCE</scope>
    <source>
        <strain evidence="2">JT2-VF2</strain>
    </source>
</reference>
<name>A0A951UJP5_9NOST</name>
<dbReference type="AlphaFoldDB" id="A0A951UJP5"/>
<protein>
    <submittedName>
        <fullName evidence="2">Uncharacterized protein</fullName>
    </submittedName>
</protein>